<dbReference type="RefSeq" id="WP_019402821.1">
    <property type="nucleotide sequence ID" value="NZ_JACIEN010000001.1"/>
</dbReference>
<comment type="caution">
    <text evidence="1">The sequence shown here is derived from an EMBL/GenBank/DDBJ whole genome shotgun (WGS) entry which is preliminary data.</text>
</comment>
<proteinExistence type="predicted"/>
<keyword evidence="2" id="KW-1185">Reference proteome</keyword>
<accession>A0A840BTA1</accession>
<name>A0A840BTA1_9HYPH</name>
<gene>
    <name evidence="1" type="ORF">GGR16_000819</name>
</gene>
<dbReference type="EMBL" id="JACIEN010000001">
    <property type="protein sequence ID" value="MBB4015813.1"/>
    <property type="molecule type" value="Genomic_DNA"/>
</dbReference>
<sequence>MDQGVFAAVRRFPDRRQSIEELALRDEGFRSICADLAEAERALRLWESSTSANKEERCTEYRTLVACLVDELRAAIDAASNGPAL</sequence>
<evidence type="ECO:0000313" key="2">
    <source>
        <dbReference type="Proteomes" id="UP000577362"/>
    </source>
</evidence>
<dbReference type="Proteomes" id="UP000577362">
    <property type="component" value="Unassembled WGS sequence"/>
</dbReference>
<protein>
    <submittedName>
        <fullName evidence="1">Uncharacterized protein</fullName>
    </submittedName>
</protein>
<evidence type="ECO:0000313" key="1">
    <source>
        <dbReference type="EMBL" id="MBB4015813.1"/>
    </source>
</evidence>
<organism evidence="1 2">
    <name type="scientific">Chelatococcus caeni</name>
    <dbReference type="NCBI Taxonomy" id="1348468"/>
    <lineage>
        <taxon>Bacteria</taxon>
        <taxon>Pseudomonadati</taxon>
        <taxon>Pseudomonadota</taxon>
        <taxon>Alphaproteobacteria</taxon>
        <taxon>Hyphomicrobiales</taxon>
        <taxon>Chelatococcaceae</taxon>
        <taxon>Chelatococcus</taxon>
    </lineage>
</organism>
<reference evidence="1 2" key="1">
    <citation type="submission" date="2020-08" db="EMBL/GenBank/DDBJ databases">
        <title>Genomic Encyclopedia of Type Strains, Phase IV (KMG-IV): sequencing the most valuable type-strain genomes for metagenomic binning, comparative biology and taxonomic classification.</title>
        <authorList>
            <person name="Goeker M."/>
        </authorList>
    </citation>
    <scope>NUCLEOTIDE SEQUENCE [LARGE SCALE GENOMIC DNA]</scope>
    <source>
        <strain evidence="1 2">DSM 103737</strain>
    </source>
</reference>
<dbReference type="AlphaFoldDB" id="A0A840BTA1"/>